<reference evidence="6 7" key="1">
    <citation type="submission" date="2019-02" db="EMBL/GenBank/DDBJ databases">
        <title>Deep-cultivation of Planctomycetes and their phenomic and genomic characterization uncovers novel biology.</title>
        <authorList>
            <person name="Wiegand S."/>
            <person name="Jogler M."/>
            <person name="Boedeker C."/>
            <person name="Pinto D."/>
            <person name="Vollmers J."/>
            <person name="Rivas-Marin E."/>
            <person name="Kohn T."/>
            <person name="Peeters S.H."/>
            <person name="Heuer A."/>
            <person name="Rast P."/>
            <person name="Oberbeckmann S."/>
            <person name="Bunk B."/>
            <person name="Jeske O."/>
            <person name="Meyerdierks A."/>
            <person name="Storesund J.E."/>
            <person name="Kallscheuer N."/>
            <person name="Luecker S."/>
            <person name="Lage O.M."/>
            <person name="Pohl T."/>
            <person name="Merkel B.J."/>
            <person name="Hornburger P."/>
            <person name="Mueller R.-W."/>
            <person name="Bruemmer F."/>
            <person name="Labrenz M."/>
            <person name="Spormann A.M."/>
            <person name="Op den Camp H."/>
            <person name="Overmann J."/>
            <person name="Amann R."/>
            <person name="Jetten M.S.M."/>
            <person name="Mascher T."/>
            <person name="Medema M.H."/>
            <person name="Devos D.P."/>
            <person name="Kaster A.-K."/>
            <person name="Ovreas L."/>
            <person name="Rohde M."/>
            <person name="Galperin M.Y."/>
            <person name="Jogler C."/>
        </authorList>
    </citation>
    <scope>NUCLEOTIDE SEQUENCE [LARGE SCALE GENOMIC DNA]</scope>
    <source>
        <strain evidence="6 7">HG66A1</strain>
    </source>
</reference>
<keyword evidence="3" id="KW-0560">Oxidoreductase</keyword>
<protein>
    <submittedName>
        <fullName evidence="6">Ribulose-1,5-biphosphate synthetase</fullName>
    </submittedName>
</protein>
<dbReference type="RefSeq" id="WP_145181738.1">
    <property type="nucleotide sequence ID" value="NZ_CP036266.1"/>
</dbReference>
<name>A0A517PKC1_9PLAN</name>
<evidence type="ECO:0000313" key="7">
    <source>
        <dbReference type="Proteomes" id="UP000320421"/>
    </source>
</evidence>
<gene>
    <name evidence="6" type="ORF">HG66A1_15930</name>
</gene>
<dbReference type="GO" id="GO:0051539">
    <property type="term" value="F:4 iron, 4 sulfur cluster binding"/>
    <property type="evidence" value="ECO:0007669"/>
    <property type="project" value="UniProtKB-KW"/>
</dbReference>
<accession>A0A517PKC1</accession>
<dbReference type="InterPro" id="IPR039650">
    <property type="entry name" value="HdrA-like"/>
</dbReference>
<dbReference type="EMBL" id="CP036266">
    <property type="protein sequence ID" value="QDT19825.1"/>
    <property type="molecule type" value="Genomic_DNA"/>
</dbReference>
<dbReference type="Proteomes" id="UP000320421">
    <property type="component" value="Chromosome"/>
</dbReference>
<dbReference type="GO" id="GO:0016491">
    <property type="term" value="F:oxidoreductase activity"/>
    <property type="evidence" value="ECO:0007669"/>
    <property type="project" value="UniProtKB-KW"/>
</dbReference>
<evidence type="ECO:0000256" key="1">
    <source>
        <dbReference type="ARBA" id="ARBA00022485"/>
    </source>
</evidence>
<sequence length="458" mass="49425">MSQSSDSITQTWEIPLRETVDVAVIGGGSAGVAAATAAARNGASTVLVERYGFLGGTSTAGMVGPFMTSYTPDGKRQLVAGVFQEVIDKMVQMGGAVDPSTTEAGSAWASFIDLGHANVTPFSVEALKMAALEMVCEAGARIRFHTSFVDVVMQDQQIDGIVILDKAGLGLLRARTVIDTSGDGDIAAKAGAPFEVGRKADGKMMPVTLFLTIGNVDDERVIAWMKEHEVLHPGERLFECIVKQARESGDWTLEREFLNIYREPTPGQWRVNTTRVQNVDGTNPDDLSRAEIESRRQAWELIRFFRSHCPGLENAQLLATGTQVGVRETRHILGDYVLNGADVLEGRKFEDSIAQCSYPIDIHDPQGPRGRLEGIHADHYEIPYRCLVPRDVENLLVAGRPISADHEGAASARVIPPCYATGQAAGTAASLAIKQGVAPRDVDIDQLRTTLSEQGAIV</sequence>
<proteinExistence type="predicted"/>
<evidence type="ECO:0000313" key="6">
    <source>
        <dbReference type="EMBL" id="QDT19825.1"/>
    </source>
</evidence>
<dbReference type="AlphaFoldDB" id="A0A517PKC1"/>
<dbReference type="SUPFAM" id="SSF51905">
    <property type="entry name" value="FAD/NAD(P)-binding domain"/>
    <property type="match status" value="1"/>
</dbReference>
<keyword evidence="2" id="KW-0479">Metal-binding</keyword>
<dbReference type="OrthoDB" id="9777740at2"/>
<dbReference type="PANTHER" id="PTHR43498:SF1">
    <property type="entry name" value="COB--COM HETERODISULFIDE REDUCTASE IRON-SULFUR SUBUNIT A"/>
    <property type="match status" value="1"/>
</dbReference>
<keyword evidence="7" id="KW-1185">Reference proteome</keyword>
<organism evidence="6 7">
    <name type="scientific">Gimesia chilikensis</name>
    <dbReference type="NCBI Taxonomy" id="2605989"/>
    <lineage>
        <taxon>Bacteria</taxon>
        <taxon>Pseudomonadati</taxon>
        <taxon>Planctomycetota</taxon>
        <taxon>Planctomycetia</taxon>
        <taxon>Planctomycetales</taxon>
        <taxon>Planctomycetaceae</taxon>
        <taxon>Gimesia</taxon>
    </lineage>
</organism>
<dbReference type="Gene3D" id="3.50.50.60">
    <property type="entry name" value="FAD/NAD(P)-binding domain"/>
    <property type="match status" value="1"/>
</dbReference>
<dbReference type="GO" id="GO:0046872">
    <property type="term" value="F:metal ion binding"/>
    <property type="evidence" value="ECO:0007669"/>
    <property type="project" value="UniProtKB-KW"/>
</dbReference>
<evidence type="ECO:0000256" key="2">
    <source>
        <dbReference type="ARBA" id="ARBA00022723"/>
    </source>
</evidence>
<dbReference type="PANTHER" id="PTHR43498">
    <property type="entry name" value="FERREDOXIN:COB-COM HETERODISULFIDE REDUCTASE SUBUNIT A"/>
    <property type="match status" value="1"/>
</dbReference>
<evidence type="ECO:0000256" key="5">
    <source>
        <dbReference type="ARBA" id="ARBA00023014"/>
    </source>
</evidence>
<dbReference type="Pfam" id="PF12831">
    <property type="entry name" value="FAD_oxidored"/>
    <property type="match status" value="1"/>
</dbReference>
<evidence type="ECO:0000256" key="3">
    <source>
        <dbReference type="ARBA" id="ARBA00023002"/>
    </source>
</evidence>
<keyword evidence="1" id="KW-0004">4Fe-4S</keyword>
<evidence type="ECO:0000256" key="4">
    <source>
        <dbReference type="ARBA" id="ARBA00023004"/>
    </source>
</evidence>
<keyword evidence="5" id="KW-0411">Iron-sulfur</keyword>
<keyword evidence="4" id="KW-0408">Iron</keyword>
<dbReference type="InterPro" id="IPR036188">
    <property type="entry name" value="FAD/NAD-bd_sf"/>
</dbReference>